<dbReference type="Proteomes" id="UP000745764">
    <property type="component" value="Unassembled WGS sequence"/>
</dbReference>
<evidence type="ECO:0000256" key="6">
    <source>
        <dbReference type="ARBA" id="ARBA00048142"/>
    </source>
</evidence>
<reference evidence="10" key="1">
    <citation type="submission" date="2020-06" db="EMBL/GenBank/DDBJ databases">
        <authorList>
            <person name="Onetto C."/>
        </authorList>
    </citation>
    <scope>NUCLEOTIDE SEQUENCE</scope>
</reference>
<evidence type="ECO:0000256" key="5">
    <source>
        <dbReference type="ARBA" id="ARBA00023062"/>
    </source>
</evidence>
<dbReference type="InterPro" id="IPR005931">
    <property type="entry name" value="P5CDH/ALDH4A1"/>
</dbReference>
<evidence type="ECO:0000259" key="9">
    <source>
        <dbReference type="Pfam" id="PF00171"/>
    </source>
</evidence>
<organism evidence="10 11">
    <name type="scientific">Aureobasidium uvarum</name>
    <dbReference type="NCBI Taxonomy" id="2773716"/>
    <lineage>
        <taxon>Eukaryota</taxon>
        <taxon>Fungi</taxon>
        <taxon>Dikarya</taxon>
        <taxon>Ascomycota</taxon>
        <taxon>Pezizomycotina</taxon>
        <taxon>Dothideomycetes</taxon>
        <taxon>Dothideomycetidae</taxon>
        <taxon>Dothideales</taxon>
        <taxon>Saccotheciaceae</taxon>
        <taxon>Aureobasidium</taxon>
    </lineage>
</organism>
<dbReference type="EMBL" id="CAINUL010000001">
    <property type="protein sequence ID" value="CAD0105776.1"/>
    <property type="molecule type" value="Genomic_DNA"/>
</dbReference>
<dbReference type="InterPro" id="IPR016162">
    <property type="entry name" value="Ald_DH_N"/>
</dbReference>
<dbReference type="InterPro" id="IPR050485">
    <property type="entry name" value="Proline_metab_enzyme"/>
</dbReference>
<evidence type="ECO:0000256" key="1">
    <source>
        <dbReference type="ARBA" id="ARBA00004786"/>
    </source>
</evidence>
<evidence type="ECO:0000256" key="7">
    <source>
        <dbReference type="RuleBase" id="RU366016"/>
    </source>
</evidence>
<name>A0A9N8PPG8_9PEZI</name>
<evidence type="ECO:0000256" key="4">
    <source>
        <dbReference type="ARBA" id="ARBA00023027"/>
    </source>
</evidence>
<dbReference type="GO" id="GO:0003842">
    <property type="term" value="F:L-glutamate gamma-semialdehyde dehydrogenase activity"/>
    <property type="evidence" value="ECO:0007669"/>
    <property type="project" value="UniProtKB-UniRule"/>
</dbReference>
<dbReference type="GO" id="GO:0005759">
    <property type="term" value="C:mitochondrial matrix"/>
    <property type="evidence" value="ECO:0007669"/>
    <property type="project" value="TreeGrafter"/>
</dbReference>
<comment type="catalytic activity">
    <reaction evidence="6 7">
        <text>L-glutamate 5-semialdehyde + NAD(+) + H2O = L-glutamate + NADH + 2 H(+)</text>
        <dbReference type="Rhea" id="RHEA:30235"/>
        <dbReference type="ChEBI" id="CHEBI:15377"/>
        <dbReference type="ChEBI" id="CHEBI:15378"/>
        <dbReference type="ChEBI" id="CHEBI:29985"/>
        <dbReference type="ChEBI" id="CHEBI:57540"/>
        <dbReference type="ChEBI" id="CHEBI:57945"/>
        <dbReference type="ChEBI" id="CHEBI:58066"/>
        <dbReference type="EC" id="1.2.1.88"/>
    </reaction>
</comment>
<dbReference type="InterPro" id="IPR016163">
    <property type="entry name" value="Ald_DH_C"/>
</dbReference>
<evidence type="ECO:0000256" key="2">
    <source>
        <dbReference type="ARBA" id="ARBA00009986"/>
    </source>
</evidence>
<dbReference type="GO" id="GO:0010133">
    <property type="term" value="P:L-proline catabolic process to L-glutamate"/>
    <property type="evidence" value="ECO:0007669"/>
    <property type="project" value="UniProtKB-UniRule"/>
</dbReference>
<evidence type="ECO:0000313" key="11">
    <source>
        <dbReference type="Proteomes" id="UP000745764"/>
    </source>
</evidence>
<dbReference type="Pfam" id="PF00171">
    <property type="entry name" value="Aldedh"/>
    <property type="match status" value="1"/>
</dbReference>
<feature type="domain" description="Aldehyde dehydrogenase" evidence="9">
    <location>
        <begin position="80"/>
        <end position="546"/>
    </location>
</feature>
<dbReference type="FunFam" id="3.40.309.10:FF:000005">
    <property type="entry name" value="1-pyrroline-5-carboxylate dehydrogenase 1"/>
    <property type="match status" value="1"/>
</dbReference>
<evidence type="ECO:0000313" key="10">
    <source>
        <dbReference type="EMBL" id="CAD0105776.1"/>
    </source>
</evidence>
<evidence type="ECO:0000256" key="8">
    <source>
        <dbReference type="RuleBase" id="RU366030"/>
    </source>
</evidence>
<accession>A0A9N8PPG8</accession>
<dbReference type="PANTHER" id="PTHR42862">
    <property type="entry name" value="DELTA-1-PYRROLINE-5-CARBOXYLATE DEHYDROGENASE 1, ISOFORM A-RELATED"/>
    <property type="match status" value="1"/>
</dbReference>
<comment type="pathway">
    <text evidence="1 7">Amino-acid degradation; L-proline degradation into L-glutamate; L-glutamate from L-proline: step 2/2.</text>
</comment>
<keyword evidence="4 7" id="KW-0520">NAD</keyword>
<dbReference type="Gene3D" id="3.40.605.10">
    <property type="entry name" value="Aldehyde Dehydrogenase, Chain A, domain 1"/>
    <property type="match status" value="1"/>
</dbReference>
<dbReference type="NCBIfam" id="TIGR01236">
    <property type="entry name" value="D1pyr5carbox1"/>
    <property type="match status" value="1"/>
</dbReference>
<dbReference type="FunFam" id="3.40.605.10:FF:000006">
    <property type="entry name" value="1-pyrroline-5-carboxylate dehydrogenase"/>
    <property type="match status" value="1"/>
</dbReference>
<comment type="caution">
    <text evidence="10">The sequence shown here is derived from an EMBL/GenBank/DDBJ whole genome shotgun (WGS) entry which is preliminary data.</text>
</comment>
<dbReference type="InterPro" id="IPR016161">
    <property type="entry name" value="Ald_DH/histidinol_DH"/>
</dbReference>
<dbReference type="PROSITE" id="PS00070">
    <property type="entry name" value="ALDEHYDE_DEHYDR_CYS"/>
    <property type="match status" value="1"/>
</dbReference>
<dbReference type="InterPro" id="IPR015590">
    <property type="entry name" value="Aldehyde_DH_dom"/>
</dbReference>
<keyword evidence="11" id="KW-1185">Reference proteome</keyword>
<dbReference type="InterPro" id="IPR016160">
    <property type="entry name" value="Ald_DH_CS_CYS"/>
</dbReference>
<gene>
    <name evidence="10" type="ORF">AWRI4620_LOCUS31</name>
</gene>
<evidence type="ECO:0000256" key="3">
    <source>
        <dbReference type="ARBA" id="ARBA00023002"/>
    </source>
</evidence>
<dbReference type="SUPFAM" id="SSF53720">
    <property type="entry name" value="ALDH-like"/>
    <property type="match status" value="1"/>
</dbReference>
<dbReference type="EC" id="1.2.1.88" evidence="7"/>
<dbReference type="Gene3D" id="3.40.309.10">
    <property type="entry name" value="Aldehyde Dehydrogenase, Chain A, domain 2"/>
    <property type="match status" value="1"/>
</dbReference>
<dbReference type="OrthoDB" id="5322683at2759"/>
<keyword evidence="5 7" id="KW-0642">Proline metabolism</keyword>
<sequence length="572" mass="62616">MQSMLPRASIKRNLLRVNRAGVASVRLVSTAFKIPKPYNEPNLHYEQSSPEREKLLSALSKLRNELPVSVPTVKNGVEAASKGEMQTVMPSETASVFARYSPATKEDVAAAIGAALQAKKTWQETTFHDRAAIFLRAAELVSTKYRFELMAATMLGQGKNAWQAEIDAAAELADFYRFNVGFAEEIYSRQPTLNASGQAGHTDWRPLEGFVYAVSPFNFTAIGGNLISGPALMGNVVLWKPSAGNVYASYLVHKILLEAGLPPGVIQLVNGDAELVTDVVYDHPEFAALNFTGSSDVFRELYARAADGVRTKKYRDYPRMVAETSGKNFHLIHNSADIPNSVKHTIRATFEYAGQKCSACSRIYIPESRASEFWKEMKENLSHVKVGAPEDFSSFTGPVINEAAFSKITAAIDSANKDDRLETIAGGTYDGSKGLYIEPTIYAAKTLDHEMFDQELFGPVLVANVYPDAEYDSLLTAIDKQGGGFALTGAIFATDQKVIRKTEDRLRYAAGNFYTNCKTTGAVIGQQSFGGARGSGTNDKAGSSGMLVRFTAPRTLKEEYHKLDEVLYPSNY</sequence>
<dbReference type="AlphaFoldDB" id="A0A9N8PPG8"/>
<proteinExistence type="inferred from homology"/>
<keyword evidence="3 7" id="KW-0560">Oxidoreductase</keyword>
<dbReference type="PANTHER" id="PTHR42862:SF1">
    <property type="entry name" value="DELTA-1-PYRROLINE-5-CARBOXYLATE DEHYDROGENASE 2, ISOFORM A-RELATED"/>
    <property type="match status" value="1"/>
</dbReference>
<comment type="similarity">
    <text evidence="2 7">Belongs to the aldehyde dehydrogenase family.</text>
</comment>
<protein>
    <recommendedName>
        <fullName evidence="7 8">Multifunctional fusion protein</fullName>
    </recommendedName>
    <domain>
        <recommendedName>
            <fullName evidence="8">Delta-1-pyrroline-5-carboxylate dehydrogenase</fullName>
            <shortName evidence="8">P5C dehydrogenase</shortName>
        </recommendedName>
        <alternativeName>
            <fullName evidence="7">L-glutamate gamma-semialdehyde dehydrogenase</fullName>
        </alternativeName>
    </domain>
    <domain>
        <recommendedName>
            <fullName evidence="7">L-glutamate gamma-semialdehyde dehydrogenase</fullName>
            <ecNumber evidence="7">1.2.1.88</ecNumber>
        </recommendedName>
    </domain>
</protein>